<reference evidence="1" key="1">
    <citation type="submission" date="2017-10" db="EMBL/GenBank/DDBJ databases">
        <title>Massilia psychrophilum sp. nov., a novel purple-pigmented bacterium isolated from Tianshan glacier, Xinjiang Municipality, China.</title>
        <authorList>
            <person name="Wang H."/>
        </authorList>
    </citation>
    <scope>NUCLEOTIDE SEQUENCE [LARGE SCALE GENOMIC DNA]</scope>
    <source>
        <strain evidence="1">B2</strain>
    </source>
</reference>
<dbReference type="AlphaFoldDB" id="A0A2D2DSC6"/>
<sequence length="149" mass="16251">MLSVENAAPVAMLGRIMHTAGWAIEYIDMDLTQAHPKATIKVCRNDGRWLFATVDAAGRASIERFQRKRFLGMSESTKGRRPLSPQVDDIFLGRSPCAGARAMLRELTRYLSDNSLAPIPLAEMRAGWASIMAAPLLLASPSTAGQHAN</sequence>
<dbReference type="EMBL" id="CP024608">
    <property type="protein sequence ID" value="ATQ77868.1"/>
    <property type="molecule type" value="Genomic_DNA"/>
</dbReference>
<name>A0A2D2DSC6_9BURK</name>
<evidence type="ECO:0000313" key="1">
    <source>
        <dbReference type="EMBL" id="ATQ77868.1"/>
    </source>
</evidence>
<proteinExistence type="predicted"/>
<dbReference type="Proteomes" id="UP000229897">
    <property type="component" value="Chromosome"/>
</dbReference>
<protein>
    <submittedName>
        <fullName evidence="1">Uncharacterized protein</fullName>
    </submittedName>
</protein>
<evidence type="ECO:0000313" key="2">
    <source>
        <dbReference type="Proteomes" id="UP000229897"/>
    </source>
</evidence>
<dbReference type="KEGG" id="mass:CR152_27725"/>
<gene>
    <name evidence="1" type="ORF">CR152_27725</name>
</gene>
<keyword evidence="2" id="KW-1185">Reference proteome</keyword>
<accession>A0A2D2DSC6</accession>
<organism evidence="1 2">
    <name type="scientific">Massilia violaceinigra</name>
    <dbReference type="NCBI Taxonomy" id="2045208"/>
    <lineage>
        <taxon>Bacteria</taxon>
        <taxon>Pseudomonadati</taxon>
        <taxon>Pseudomonadota</taxon>
        <taxon>Betaproteobacteria</taxon>
        <taxon>Burkholderiales</taxon>
        <taxon>Oxalobacteraceae</taxon>
        <taxon>Telluria group</taxon>
        <taxon>Massilia</taxon>
    </lineage>
</organism>